<proteinExistence type="inferred from homology"/>
<dbReference type="SUPFAM" id="SSF52091">
    <property type="entry name" value="SpoIIaa-like"/>
    <property type="match status" value="1"/>
</dbReference>
<dbReference type="PANTHER" id="PTHR33495:SF2">
    <property type="entry name" value="ANTI-SIGMA FACTOR ANTAGONIST TM_1081-RELATED"/>
    <property type="match status" value="1"/>
</dbReference>
<dbReference type="EMBL" id="FOBS01000055">
    <property type="protein sequence ID" value="SEM82373.1"/>
    <property type="molecule type" value="Genomic_DNA"/>
</dbReference>
<dbReference type="GO" id="GO:0043856">
    <property type="term" value="F:anti-sigma factor antagonist activity"/>
    <property type="evidence" value="ECO:0007669"/>
    <property type="project" value="InterPro"/>
</dbReference>
<dbReference type="CDD" id="cd07043">
    <property type="entry name" value="STAS_anti-anti-sigma_factors"/>
    <property type="match status" value="1"/>
</dbReference>
<dbReference type="AlphaFoldDB" id="A0A1H8BHR6"/>
<evidence type="ECO:0000256" key="1">
    <source>
        <dbReference type="ARBA" id="ARBA00009013"/>
    </source>
</evidence>
<sequence>MTHSCIATAIFSSFVVPVPGMVVRNRMPGYFIATLNGRLDGITHADCEEAIAPILVPSTKAILFDMTDLDYISSMGLRVILKTRKYIEKEGGSFHMINLQPQIEKIFEIANMLHGMKLFASVKEADDYFDAMQKKYSSVS</sequence>
<evidence type="ECO:0000256" key="2">
    <source>
        <dbReference type="RuleBase" id="RU003749"/>
    </source>
</evidence>
<accession>A0A1H8BHR6</accession>
<dbReference type="Gene3D" id="3.30.750.24">
    <property type="entry name" value="STAS domain"/>
    <property type="match status" value="1"/>
</dbReference>
<dbReference type="NCBIfam" id="TIGR00377">
    <property type="entry name" value="ant_ant_sig"/>
    <property type="match status" value="1"/>
</dbReference>
<evidence type="ECO:0000313" key="4">
    <source>
        <dbReference type="EMBL" id="SEM82373.1"/>
    </source>
</evidence>
<gene>
    <name evidence="4" type="ORF">SAMN04489760_1552</name>
</gene>
<dbReference type="InterPro" id="IPR003658">
    <property type="entry name" value="Anti-sigma_ant"/>
</dbReference>
<reference evidence="4 5" key="1">
    <citation type="submission" date="2016-10" db="EMBL/GenBank/DDBJ databases">
        <authorList>
            <person name="de Groot N.N."/>
        </authorList>
    </citation>
    <scope>NUCLEOTIDE SEQUENCE [LARGE SCALE GENOMIC DNA]</scope>
    <source>
        <strain evidence="4 5">DSM 8423</strain>
    </source>
</reference>
<keyword evidence="5" id="KW-1185">Reference proteome</keyword>
<dbReference type="Pfam" id="PF01740">
    <property type="entry name" value="STAS"/>
    <property type="match status" value="1"/>
</dbReference>
<dbReference type="PANTHER" id="PTHR33495">
    <property type="entry name" value="ANTI-SIGMA FACTOR ANTAGONIST TM_1081-RELATED-RELATED"/>
    <property type="match status" value="1"/>
</dbReference>
<dbReference type="PROSITE" id="PS50801">
    <property type="entry name" value="STAS"/>
    <property type="match status" value="1"/>
</dbReference>
<dbReference type="Proteomes" id="UP000198744">
    <property type="component" value="Unassembled WGS sequence"/>
</dbReference>
<name>A0A1H8BHR6_9BACT</name>
<dbReference type="STRING" id="43775.SAMN04489760_1552"/>
<evidence type="ECO:0000313" key="5">
    <source>
        <dbReference type="Proteomes" id="UP000198744"/>
    </source>
</evidence>
<dbReference type="InterPro" id="IPR002645">
    <property type="entry name" value="STAS_dom"/>
</dbReference>
<comment type="similarity">
    <text evidence="1 2">Belongs to the anti-sigma-factor antagonist family.</text>
</comment>
<protein>
    <recommendedName>
        <fullName evidence="2">Anti-sigma factor antagonist</fullName>
    </recommendedName>
</protein>
<evidence type="ECO:0000259" key="3">
    <source>
        <dbReference type="PROSITE" id="PS50801"/>
    </source>
</evidence>
<dbReference type="InterPro" id="IPR036513">
    <property type="entry name" value="STAS_dom_sf"/>
</dbReference>
<feature type="domain" description="STAS" evidence="3">
    <location>
        <begin position="20"/>
        <end position="129"/>
    </location>
</feature>
<organism evidence="4 5">
    <name type="scientific">Syntrophus gentianae</name>
    <dbReference type="NCBI Taxonomy" id="43775"/>
    <lineage>
        <taxon>Bacteria</taxon>
        <taxon>Pseudomonadati</taxon>
        <taxon>Thermodesulfobacteriota</taxon>
        <taxon>Syntrophia</taxon>
        <taxon>Syntrophales</taxon>
        <taxon>Syntrophaceae</taxon>
        <taxon>Syntrophus</taxon>
    </lineage>
</organism>